<evidence type="ECO:0000256" key="5">
    <source>
        <dbReference type="ARBA" id="ARBA00022963"/>
    </source>
</evidence>
<dbReference type="GO" id="GO:0016788">
    <property type="term" value="F:hydrolase activity, acting on ester bonds"/>
    <property type="evidence" value="ECO:0007669"/>
    <property type="project" value="InterPro"/>
</dbReference>
<comment type="similarity">
    <text evidence="2">Belongs to the AB hydrolase superfamily. Lipase family.</text>
</comment>
<evidence type="ECO:0000256" key="8">
    <source>
        <dbReference type="ARBA" id="ARBA00023228"/>
    </source>
</evidence>
<keyword evidence="4" id="KW-0378">Hydrolase</keyword>
<dbReference type="PIRSF" id="PIRSF000862">
    <property type="entry name" value="Steryl_ester_lip"/>
    <property type="match status" value="1"/>
</dbReference>
<keyword evidence="6" id="KW-0443">Lipid metabolism</keyword>
<protein>
    <recommendedName>
        <fullName evidence="11">Partial AB-hydrolase lipase domain-containing protein</fullName>
    </recommendedName>
</protein>
<dbReference type="GO" id="GO:0043202">
    <property type="term" value="C:lysosomal lumen"/>
    <property type="evidence" value="ECO:0007669"/>
    <property type="project" value="UniProtKB-SubCell"/>
</dbReference>
<organism evidence="12 13">
    <name type="scientific">Pristionchus entomophagus</name>
    <dbReference type="NCBI Taxonomy" id="358040"/>
    <lineage>
        <taxon>Eukaryota</taxon>
        <taxon>Metazoa</taxon>
        <taxon>Ecdysozoa</taxon>
        <taxon>Nematoda</taxon>
        <taxon>Chromadorea</taxon>
        <taxon>Rhabditida</taxon>
        <taxon>Rhabditina</taxon>
        <taxon>Diplogasteromorpha</taxon>
        <taxon>Diplogasteroidea</taxon>
        <taxon>Neodiplogasteridae</taxon>
        <taxon>Pristionchus</taxon>
    </lineage>
</organism>
<dbReference type="InterPro" id="IPR025483">
    <property type="entry name" value="Lipase_euk"/>
</dbReference>
<dbReference type="Pfam" id="PF04083">
    <property type="entry name" value="Abhydro_lipase"/>
    <property type="match status" value="1"/>
</dbReference>
<gene>
    <name evidence="12" type="ORF">PENTCL1PPCAC_7684</name>
</gene>
<keyword evidence="3 10" id="KW-0732">Signal</keyword>
<evidence type="ECO:0000256" key="4">
    <source>
        <dbReference type="ARBA" id="ARBA00022801"/>
    </source>
</evidence>
<keyword evidence="8" id="KW-0458">Lysosome</keyword>
<name>A0AAV5SYZ9_9BILA</name>
<dbReference type="Gene3D" id="3.40.50.1820">
    <property type="entry name" value="alpha/beta hydrolase"/>
    <property type="match status" value="1"/>
</dbReference>
<evidence type="ECO:0000256" key="3">
    <source>
        <dbReference type="ARBA" id="ARBA00022729"/>
    </source>
</evidence>
<comment type="subcellular location">
    <subcellularLocation>
        <location evidence="1">Lysosome lumen</location>
    </subcellularLocation>
</comment>
<keyword evidence="5" id="KW-0442">Lipid degradation</keyword>
<accession>A0AAV5SYZ9</accession>
<feature type="active site" description="Nucleophile" evidence="9">
    <location>
        <position position="166"/>
    </location>
</feature>
<dbReference type="InterPro" id="IPR006693">
    <property type="entry name" value="AB_hydrolase_lipase"/>
</dbReference>
<evidence type="ECO:0000256" key="1">
    <source>
        <dbReference type="ARBA" id="ARBA00004227"/>
    </source>
</evidence>
<feature type="non-terminal residue" evidence="12">
    <location>
        <position position="395"/>
    </location>
</feature>
<evidence type="ECO:0000256" key="6">
    <source>
        <dbReference type="ARBA" id="ARBA00023098"/>
    </source>
</evidence>
<evidence type="ECO:0000256" key="2">
    <source>
        <dbReference type="ARBA" id="ARBA00010701"/>
    </source>
</evidence>
<evidence type="ECO:0000256" key="10">
    <source>
        <dbReference type="SAM" id="SignalP"/>
    </source>
</evidence>
<evidence type="ECO:0000313" key="12">
    <source>
        <dbReference type="EMBL" id="GMS85509.1"/>
    </source>
</evidence>
<evidence type="ECO:0000259" key="11">
    <source>
        <dbReference type="Pfam" id="PF04083"/>
    </source>
</evidence>
<feature type="signal peptide" evidence="10">
    <location>
        <begin position="1"/>
        <end position="17"/>
    </location>
</feature>
<dbReference type="SUPFAM" id="SSF53474">
    <property type="entry name" value="alpha/beta-Hydrolases"/>
    <property type="match status" value="1"/>
</dbReference>
<evidence type="ECO:0000256" key="7">
    <source>
        <dbReference type="ARBA" id="ARBA00023180"/>
    </source>
</evidence>
<keyword evidence="13" id="KW-1185">Reference proteome</keyword>
<reference evidence="12" key="1">
    <citation type="submission" date="2023-10" db="EMBL/GenBank/DDBJ databases">
        <title>Genome assembly of Pristionchus species.</title>
        <authorList>
            <person name="Yoshida K."/>
            <person name="Sommer R.J."/>
        </authorList>
    </citation>
    <scope>NUCLEOTIDE SEQUENCE</scope>
    <source>
        <strain evidence="12">RS0144</strain>
    </source>
</reference>
<evidence type="ECO:0000313" key="13">
    <source>
        <dbReference type="Proteomes" id="UP001432027"/>
    </source>
</evidence>
<dbReference type="PANTHER" id="PTHR11005">
    <property type="entry name" value="LYSOSOMAL ACID LIPASE-RELATED"/>
    <property type="match status" value="1"/>
</dbReference>
<proteinExistence type="inferred from homology"/>
<dbReference type="FunFam" id="3.40.50.1820:FF:000021">
    <property type="entry name" value="Lipase"/>
    <property type="match status" value="1"/>
</dbReference>
<dbReference type="EMBL" id="BTSX01000002">
    <property type="protein sequence ID" value="GMS85509.1"/>
    <property type="molecule type" value="Genomic_DNA"/>
</dbReference>
<feature type="active site" description="Charge relay system" evidence="9">
    <location>
        <position position="371"/>
    </location>
</feature>
<dbReference type="Proteomes" id="UP001432027">
    <property type="component" value="Unassembled WGS sequence"/>
</dbReference>
<evidence type="ECO:0000256" key="9">
    <source>
        <dbReference type="PIRSR" id="PIRSR000862-1"/>
    </source>
</evidence>
<dbReference type="GO" id="GO:0016042">
    <property type="term" value="P:lipid catabolic process"/>
    <property type="evidence" value="ECO:0007669"/>
    <property type="project" value="UniProtKB-KW"/>
</dbReference>
<dbReference type="AlphaFoldDB" id="A0AAV5SYZ9"/>
<keyword evidence="7" id="KW-0325">Glycoprotein</keyword>
<feature type="chain" id="PRO_5043887711" description="Partial AB-hydrolase lipase domain-containing protein" evidence="10">
    <location>
        <begin position="18"/>
        <end position="395"/>
    </location>
</feature>
<feature type="active site" description="Charge relay system" evidence="9">
    <location>
        <position position="339"/>
    </location>
</feature>
<comment type="caution">
    <text evidence="12">The sequence shown here is derived from an EMBL/GenBank/DDBJ whole genome shotgun (WGS) entry which is preliminary data.</text>
</comment>
<dbReference type="InterPro" id="IPR029058">
    <property type="entry name" value="AB_hydrolase_fold"/>
</dbReference>
<feature type="domain" description="Partial AB-hydrolase lipase" evidence="11">
    <location>
        <begin position="29"/>
        <end position="91"/>
    </location>
</feature>
<sequence length="395" mass="44687">MLAKLLVCLLAVTLAAGHTDDPELYMNAPEMIRYWGYPAEEVQATTEDGYVLTMHRIPYGKQGPGPDGSCKPIMFMQHGIEADSTNWIANLPDNSAAFMFADAGFDVWLGNMRGNTYAKNHISIDPKKEEFWEFSWDEMAQKDLPAMIDTALQMTGHTDLYYMGHSQGTITMFSKLSMDEEFAAKIRKFYALAPVGTVKHMKGLLAVLAEWFLPEFDLWIDVFGQGEFLPNSAITDLIAQWLCGGAGAKFCDNIMWLIAGPESDQFNTSRTEVYLAHTPAGTSTQNIQHWAQMVKEGTVARYDYGSSKKNQKHYGQSKPPSYDFSKIKNDMYLYWSDDDWIADPDDVKGYLLTSLNPNHLKQSNHLKDYNHLDFIWGMNAAGEIYQPIIDLLKDE</sequence>